<dbReference type="PRINTS" id="PR00837">
    <property type="entry name" value="V5TPXLIKE"/>
</dbReference>
<sequence>ILFLLVLLVIQGRSVEGFLRALVSKSVFLKPSGSSVTFWIPFPVRRKPPPTTTSKPPVTPICHVNTTRYNNFQAESHIKPNETKAYRSSEEISSANSLICHPENLDSFQPTEENSFQPTAQLSSQPTENNFQPTAQILQQPIARVSFKPNENIPFQTTVQDSLQLAQPTTTDRRKSLVCDYSKFHPRHSMVLGANAACSITRTGVSLEEKEEILWLHNTFRAKVASGREHRGDPGPQPQAANMYILHWNDELAVVAQAWANQCLFAHNGFEERRICSRNYMVGQNIYYHIGVDPSQNWAEAVHQWYEEVTDMPRSYAESFHIVDSQRNIYHYTQMMWGHTREVGCGAVYFSEYERIVSRVYVCHYGPSSNTSGAPLYQVGPPATACGISSP</sequence>
<comment type="caution">
    <text evidence="3">The sequence shown here is derived from an EMBL/GenBank/DDBJ whole genome shotgun (WGS) entry which is preliminary data.</text>
</comment>
<dbReference type="EMBL" id="JARKIK010000069">
    <property type="protein sequence ID" value="KAK8728908.1"/>
    <property type="molecule type" value="Genomic_DNA"/>
</dbReference>
<name>A0AAW0WBE7_CHEQU</name>
<dbReference type="InterPro" id="IPR014044">
    <property type="entry name" value="CAP_dom"/>
</dbReference>
<gene>
    <name evidence="3" type="ORF">OTU49_008860</name>
</gene>
<keyword evidence="1" id="KW-0732">Signal</keyword>
<reference evidence="3 4" key="1">
    <citation type="journal article" date="2024" name="BMC Genomics">
        <title>Genome assembly of redclaw crayfish (Cherax quadricarinatus) provides insights into its immune adaptation and hypoxia tolerance.</title>
        <authorList>
            <person name="Liu Z."/>
            <person name="Zheng J."/>
            <person name="Li H."/>
            <person name="Fang K."/>
            <person name="Wang S."/>
            <person name="He J."/>
            <person name="Zhou D."/>
            <person name="Weng S."/>
            <person name="Chi M."/>
            <person name="Gu Z."/>
            <person name="He J."/>
            <person name="Li F."/>
            <person name="Wang M."/>
        </authorList>
    </citation>
    <scope>NUCLEOTIDE SEQUENCE [LARGE SCALE GENOMIC DNA]</scope>
    <source>
        <strain evidence="3">ZL_2023a</strain>
    </source>
</reference>
<evidence type="ECO:0000256" key="1">
    <source>
        <dbReference type="SAM" id="SignalP"/>
    </source>
</evidence>
<dbReference type="InterPro" id="IPR035940">
    <property type="entry name" value="CAP_sf"/>
</dbReference>
<dbReference type="PRINTS" id="PR00838">
    <property type="entry name" value="V5ALLERGEN"/>
</dbReference>
<dbReference type="PANTHER" id="PTHR10334">
    <property type="entry name" value="CYSTEINE-RICH SECRETORY PROTEIN-RELATED"/>
    <property type="match status" value="1"/>
</dbReference>
<feature type="chain" id="PRO_5043777149" description="SCP domain-containing protein" evidence="1">
    <location>
        <begin position="18"/>
        <end position="391"/>
    </location>
</feature>
<dbReference type="InterPro" id="IPR002413">
    <property type="entry name" value="V5_allergen-like"/>
</dbReference>
<dbReference type="AlphaFoldDB" id="A0AAW0WBE7"/>
<organism evidence="3 4">
    <name type="scientific">Cherax quadricarinatus</name>
    <name type="common">Australian red claw crayfish</name>
    <dbReference type="NCBI Taxonomy" id="27406"/>
    <lineage>
        <taxon>Eukaryota</taxon>
        <taxon>Metazoa</taxon>
        <taxon>Ecdysozoa</taxon>
        <taxon>Arthropoda</taxon>
        <taxon>Crustacea</taxon>
        <taxon>Multicrustacea</taxon>
        <taxon>Malacostraca</taxon>
        <taxon>Eumalacostraca</taxon>
        <taxon>Eucarida</taxon>
        <taxon>Decapoda</taxon>
        <taxon>Pleocyemata</taxon>
        <taxon>Astacidea</taxon>
        <taxon>Parastacoidea</taxon>
        <taxon>Parastacidae</taxon>
        <taxon>Cherax</taxon>
    </lineage>
</organism>
<dbReference type="SMART" id="SM00198">
    <property type="entry name" value="SCP"/>
    <property type="match status" value="1"/>
</dbReference>
<dbReference type="Pfam" id="PF00188">
    <property type="entry name" value="CAP"/>
    <property type="match status" value="1"/>
</dbReference>
<feature type="non-terminal residue" evidence="3">
    <location>
        <position position="1"/>
    </location>
</feature>
<feature type="non-terminal residue" evidence="3">
    <location>
        <position position="391"/>
    </location>
</feature>
<protein>
    <recommendedName>
        <fullName evidence="2">SCP domain-containing protein</fullName>
    </recommendedName>
</protein>
<feature type="domain" description="SCP" evidence="2">
    <location>
        <begin position="208"/>
        <end position="373"/>
    </location>
</feature>
<proteinExistence type="predicted"/>
<dbReference type="InterPro" id="IPR001283">
    <property type="entry name" value="CRISP-related"/>
</dbReference>
<accession>A0AAW0WBE7</accession>
<dbReference type="Proteomes" id="UP001445076">
    <property type="component" value="Unassembled WGS sequence"/>
</dbReference>
<dbReference type="SUPFAM" id="SSF55797">
    <property type="entry name" value="PR-1-like"/>
    <property type="match status" value="1"/>
</dbReference>
<feature type="signal peptide" evidence="1">
    <location>
        <begin position="1"/>
        <end position="17"/>
    </location>
</feature>
<evidence type="ECO:0000259" key="2">
    <source>
        <dbReference type="SMART" id="SM00198"/>
    </source>
</evidence>
<keyword evidence="4" id="KW-1185">Reference proteome</keyword>
<evidence type="ECO:0000313" key="4">
    <source>
        <dbReference type="Proteomes" id="UP001445076"/>
    </source>
</evidence>
<dbReference type="Gene3D" id="3.40.33.10">
    <property type="entry name" value="CAP"/>
    <property type="match status" value="1"/>
</dbReference>
<evidence type="ECO:0000313" key="3">
    <source>
        <dbReference type="EMBL" id="KAK8728908.1"/>
    </source>
</evidence>
<dbReference type="CDD" id="cd05380">
    <property type="entry name" value="CAP_euk"/>
    <property type="match status" value="1"/>
</dbReference>